<feature type="domain" description="Transglycosylase SLT" evidence="1">
    <location>
        <begin position="89"/>
        <end position="177"/>
    </location>
</feature>
<dbReference type="Gene3D" id="1.10.530.10">
    <property type="match status" value="1"/>
</dbReference>
<protein>
    <submittedName>
        <fullName evidence="2">Putative transglycosylase</fullName>
    </submittedName>
</protein>
<dbReference type="EMBL" id="MT142331">
    <property type="protein sequence ID" value="QJA78306.1"/>
    <property type="molecule type" value="Genomic_DNA"/>
</dbReference>
<dbReference type="Pfam" id="PF01464">
    <property type="entry name" value="SLT"/>
    <property type="match status" value="1"/>
</dbReference>
<dbReference type="SUPFAM" id="SSF53955">
    <property type="entry name" value="Lysozyme-like"/>
    <property type="match status" value="1"/>
</dbReference>
<organism evidence="2">
    <name type="scientific">viral metagenome</name>
    <dbReference type="NCBI Taxonomy" id="1070528"/>
    <lineage>
        <taxon>unclassified sequences</taxon>
        <taxon>metagenomes</taxon>
        <taxon>organismal metagenomes</taxon>
    </lineage>
</organism>
<evidence type="ECO:0000259" key="1">
    <source>
        <dbReference type="Pfam" id="PF01464"/>
    </source>
</evidence>
<sequence length="197" mass="21218">MLVAGGVGLTLVLVLSPRPMPAPELVDLRTLDARLSKIERQARLLSGSAVEVERRYGADVEPIELALLSTGRVRDPLSARVAAWALVREAESRHLSPALLAAVLQVENPWLIPDTTSFVGAVGWMQVMPFHAEDGSHPCGPDLTDGPTSVCFGADILRSYLGSALDDAIRVALLRYNGCVTTPGCEVYADHVLRRLN</sequence>
<proteinExistence type="predicted"/>
<accession>A0A6M3K986</accession>
<dbReference type="AlphaFoldDB" id="A0A6M3K986"/>
<gene>
    <name evidence="2" type="ORF">MM415A01084_0003</name>
</gene>
<dbReference type="InterPro" id="IPR023346">
    <property type="entry name" value="Lysozyme-like_dom_sf"/>
</dbReference>
<dbReference type="CDD" id="cd00254">
    <property type="entry name" value="LT-like"/>
    <property type="match status" value="1"/>
</dbReference>
<name>A0A6M3K986_9ZZZZ</name>
<evidence type="ECO:0000313" key="2">
    <source>
        <dbReference type="EMBL" id="QJA78306.1"/>
    </source>
</evidence>
<dbReference type="InterPro" id="IPR008258">
    <property type="entry name" value="Transglycosylase_SLT_dom_1"/>
</dbReference>
<reference evidence="2" key="1">
    <citation type="submission" date="2020-03" db="EMBL/GenBank/DDBJ databases">
        <title>The deep terrestrial virosphere.</title>
        <authorList>
            <person name="Holmfeldt K."/>
            <person name="Nilsson E."/>
            <person name="Simone D."/>
            <person name="Lopez-Fernandez M."/>
            <person name="Wu X."/>
            <person name="de Brujin I."/>
            <person name="Lundin D."/>
            <person name="Andersson A."/>
            <person name="Bertilsson S."/>
            <person name="Dopson M."/>
        </authorList>
    </citation>
    <scope>NUCLEOTIDE SEQUENCE</scope>
    <source>
        <strain evidence="2">MM415A01084</strain>
    </source>
</reference>